<dbReference type="HOGENOM" id="CLU_537543_0_0_1"/>
<feature type="region of interest" description="Disordered" evidence="1">
    <location>
        <begin position="171"/>
        <end position="279"/>
    </location>
</feature>
<organism evidence="2 3">
    <name type="scientific">Heterobasidion irregulare (strain TC 32-1)</name>
    <dbReference type="NCBI Taxonomy" id="747525"/>
    <lineage>
        <taxon>Eukaryota</taxon>
        <taxon>Fungi</taxon>
        <taxon>Dikarya</taxon>
        <taxon>Basidiomycota</taxon>
        <taxon>Agaricomycotina</taxon>
        <taxon>Agaricomycetes</taxon>
        <taxon>Russulales</taxon>
        <taxon>Bondarzewiaceae</taxon>
        <taxon>Heterobasidion</taxon>
        <taxon>Heterobasidion annosum species complex</taxon>
    </lineage>
</organism>
<sequence>MVDILIPYYKEYIKTLLNQPPPPTADKEKFRQWGIQCAKAFNHMFSSEGYVIDTDVPTLLDEAEKILETCASDEWLEWGAVILRARARRLDQAQRNPPATLKQDVSVTGPVHLLGDPDKPEDVVQKTAREVATRQRERKLAMDARNKAIVNRFIRGEITKKELRALTLKPLDGFDDTVPGSQLSPTPRTHTPSHASPSYSRSPLSSYSSPKLSSSPSPSSSPQSKPPNRSVDRKGKGPATVPHQGSSVRKRVVYETDEAEDSERKPKRKRGKIPKNLPQGAVRASTACVRCSGFATPFQCFLYPGTVRCVKCASDHQFCHGAILAATATSEREPSRAPRLRKVTSKVPTLVVVAPSKAANVPSKSVAGPSRLKPAFEERMIAGPSNRVESPPDMDASEDLHETPPPMDDDVEEYIAQFVSDKRQRSRSVSSIKREIKMMRRCLDYNLEEFLALKVERDAMKIRKKKLEAQSEEVINEDGNEAARAAGQSRTSSVTPPTSKLDSDPAP</sequence>
<dbReference type="GeneID" id="20676038"/>
<dbReference type="InParanoid" id="W4KBU3"/>
<feature type="compositionally biased region" description="Low complexity" evidence="1">
    <location>
        <begin position="192"/>
        <end position="229"/>
    </location>
</feature>
<evidence type="ECO:0000256" key="1">
    <source>
        <dbReference type="SAM" id="MobiDB-lite"/>
    </source>
</evidence>
<dbReference type="Proteomes" id="UP000030671">
    <property type="component" value="Unassembled WGS sequence"/>
</dbReference>
<evidence type="ECO:0000313" key="2">
    <source>
        <dbReference type="EMBL" id="ETW82546.1"/>
    </source>
</evidence>
<keyword evidence="3" id="KW-1185">Reference proteome</keyword>
<proteinExistence type="predicted"/>
<dbReference type="KEGG" id="hir:HETIRDRAFT_450381"/>
<feature type="region of interest" description="Disordered" evidence="1">
    <location>
        <begin position="467"/>
        <end position="507"/>
    </location>
</feature>
<feature type="compositionally biased region" description="Polar residues" evidence="1">
    <location>
        <begin position="488"/>
        <end position="500"/>
    </location>
</feature>
<accession>W4KBU3</accession>
<protein>
    <submittedName>
        <fullName evidence="2">Uncharacterized protein</fullName>
    </submittedName>
</protein>
<gene>
    <name evidence="2" type="ORF">HETIRDRAFT_450381</name>
</gene>
<dbReference type="AlphaFoldDB" id="W4KBU3"/>
<evidence type="ECO:0000313" key="3">
    <source>
        <dbReference type="Proteomes" id="UP000030671"/>
    </source>
</evidence>
<name>W4KBU3_HETIT</name>
<feature type="region of interest" description="Disordered" evidence="1">
    <location>
        <begin position="382"/>
        <end position="406"/>
    </location>
</feature>
<feature type="compositionally biased region" description="Polar residues" evidence="1">
    <location>
        <begin position="179"/>
        <end position="190"/>
    </location>
</feature>
<feature type="compositionally biased region" description="Acidic residues" evidence="1">
    <location>
        <begin position="470"/>
        <end position="480"/>
    </location>
</feature>
<dbReference type="EMBL" id="KI925457">
    <property type="protein sequence ID" value="ETW82546.1"/>
    <property type="molecule type" value="Genomic_DNA"/>
</dbReference>
<reference evidence="2 3" key="1">
    <citation type="journal article" date="2012" name="New Phytol.">
        <title>Insight into trade-off between wood decay and parasitism from the genome of a fungal forest pathogen.</title>
        <authorList>
            <person name="Olson A."/>
            <person name="Aerts A."/>
            <person name="Asiegbu F."/>
            <person name="Belbahri L."/>
            <person name="Bouzid O."/>
            <person name="Broberg A."/>
            <person name="Canback B."/>
            <person name="Coutinho P.M."/>
            <person name="Cullen D."/>
            <person name="Dalman K."/>
            <person name="Deflorio G."/>
            <person name="van Diepen L.T."/>
            <person name="Dunand C."/>
            <person name="Duplessis S."/>
            <person name="Durling M."/>
            <person name="Gonthier P."/>
            <person name="Grimwood J."/>
            <person name="Fossdal C.G."/>
            <person name="Hansson D."/>
            <person name="Henrissat B."/>
            <person name="Hietala A."/>
            <person name="Himmelstrand K."/>
            <person name="Hoffmeister D."/>
            <person name="Hogberg N."/>
            <person name="James T.Y."/>
            <person name="Karlsson M."/>
            <person name="Kohler A."/>
            <person name="Kues U."/>
            <person name="Lee Y.H."/>
            <person name="Lin Y.C."/>
            <person name="Lind M."/>
            <person name="Lindquist E."/>
            <person name="Lombard V."/>
            <person name="Lucas S."/>
            <person name="Lunden K."/>
            <person name="Morin E."/>
            <person name="Murat C."/>
            <person name="Park J."/>
            <person name="Raffaello T."/>
            <person name="Rouze P."/>
            <person name="Salamov A."/>
            <person name="Schmutz J."/>
            <person name="Solheim H."/>
            <person name="Stahlberg J."/>
            <person name="Velez H."/>
            <person name="de Vries R.P."/>
            <person name="Wiebenga A."/>
            <person name="Woodward S."/>
            <person name="Yakovlev I."/>
            <person name="Garbelotto M."/>
            <person name="Martin F."/>
            <person name="Grigoriev I.V."/>
            <person name="Stenlid J."/>
        </authorList>
    </citation>
    <scope>NUCLEOTIDE SEQUENCE [LARGE SCALE GENOMIC DNA]</scope>
    <source>
        <strain evidence="2 3">TC 32-1</strain>
    </source>
</reference>
<dbReference type="RefSeq" id="XP_009544901.1">
    <property type="nucleotide sequence ID" value="XM_009546606.1"/>
</dbReference>